<dbReference type="AlphaFoldDB" id="A0A0C9VT88"/>
<keyword evidence="2" id="KW-1185">Reference proteome</keyword>
<dbReference type="Proteomes" id="UP000053820">
    <property type="component" value="Unassembled WGS sequence"/>
</dbReference>
<gene>
    <name evidence="1" type="ORF">HYDPIDRAFT_116419</name>
</gene>
<dbReference type="HOGENOM" id="CLU_2996757_0_0_1"/>
<name>A0A0C9VT88_9AGAM</name>
<evidence type="ECO:0000313" key="1">
    <source>
        <dbReference type="EMBL" id="KIJ61130.1"/>
    </source>
</evidence>
<organism evidence="1 2">
    <name type="scientific">Hydnomerulius pinastri MD-312</name>
    <dbReference type="NCBI Taxonomy" id="994086"/>
    <lineage>
        <taxon>Eukaryota</taxon>
        <taxon>Fungi</taxon>
        <taxon>Dikarya</taxon>
        <taxon>Basidiomycota</taxon>
        <taxon>Agaricomycotina</taxon>
        <taxon>Agaricomycetes</taxon>
        <taxon>Agaricomycetidae</taxon>
        <taxon>Boletales</taxon>
        <taxon>Boletales incertae sedis</taxon>
        <taxon>Leucogyrophana</taxon>
    </lineage>
</organism>
<sequence>MLGSRRMTILFTRGTASTIPIVSFPSLFRPSGCPLCCTSSPTSPSPQHTTPTHANTD</sequence>
<reference evidence="1 2" key="1">
    <citation type="submission" date="2014-04" db="EMBL/GenBank/DDBJ databases">
        <title>Evolutionary Origins and Diversification of the Mycorrhizal Mutualists.</title>
        <authorList>
            <consortium name="DOE Joint Genome Institute"/>
            <consortium name="Mycorrhizal Genomics Consortium"/>
            <person name="Kohler A."/>
            <person name="Kuo A."/>
            <person name="Nagy L.G."/>
            <person name="Floudas D."/>
            <person name="Copeland A."/>
            <person name="Barry K.W."/>
            <person name="Cichocki N."/>
            <person name="Veneault-Fourrey C."/>
            <person name="LaButti K."/>
            <person name="Lindquist E.A."/>
            <person name="Lipzen A."/>
            <person name="Lundell T."/>
            <person name="Morin E."/>
            <person name="Murat C."/>
            <person name="Riley R."/>
            <person name="Ohm R."/>
            <person name="Sun H."/>
            <person name="Tunlid A."/>
            <person name="Henrissat B."/>
            <person name="Grigoriev I.V."/>
            <person name="Hibbett D.S."/>
            <person name="Martin F."/>
        </authorList>
    </citation>
    <scope>NUCLEOTIDE SEQUENCE [LARGE SCALE GENOMIC DNA]</scope>
    <source>
        <strain evidence="1 2">MD-312</strain>
    </source>
</reference>
<protein>
    <submittedName>
        <fullName evidence="1">Uncharacterized protein</fullName>
    </submittedName>
</protein>
<proteinExistence type="predicted"/>
<evidence type="ECO:0000313" key="2">
    <source>
        <dbReference type="Proteomes" id="UP000053820"/>
    </source>
</evidence>
<accession>A0A0C9VT88</accession>
<dbReference type="EMBL" id="KN839865">
    <property type="protein sequence ID" value="KIJ61130.1"/>
    <property type="molecule type" value="Genomic_DNA"/>
</dbReference>